<name>A0A1S9PA07_9SPHI</name>
<evidence type="ECO:0000313" key="2">
    <source>
        <dbReference type="EMBL" id="OOQ57418.1"/>
    </source>
</evidence>
<dbReference type="InterPro" id="IPR010359">
    <property type="entry name" value="IrrE_HExxH"/>
</dbReference>
<dbReference type="InterPro" id="IPR052345">
    <property type="entry name" value="Rad_response_metalloprotease"/>
</dbReference>
<organism evidence="2 3">
    <name type="scientific">Mucilaginibacter pedocola</name>
    <dbReference type="NCBI Taxonomy" id="1792845"/>
    <lineage>
        <taxon>Bacteria</taxon>
        <taxon>Pseudomonadati</taxon>
        <taxon>Bacteroidota</taxon>
        <taxon>Sphingobacteriia</taxon>
        <taxon>Sphingobacteriales</taxon>
        <taxon>Sphingobacteriaceae</taxon>
        <taxon>Mucilaginibacter</taxon>
    </lineage>
</organism>
<dbReference type="PANTHER" id="PTHR43236:SF2">
    <property type="entry name" value="BLL0069 PROTEIN"/>
    <property type="match status" value="1"/>
</dbReference>
<sequence>MIVPHSNPASAARALHEYLGWTNPKDFTVDEIASSLGILVKDAPIEGSDGRILIKGKTAIITINSAITRYERRNFILTHEIGHFLLHKNISALFSDTELTLSEWYKKGIHEQEANTFASEFLMPEELFKAKVVRQKLSTNLIHDVAGYFGTSLLATFIRYVTLGEYPAMVIFMKDATVCWKLYSKDFPFTYLPKESKVPAWTVAGDYFYKGQLEAQPEKVSAIEWFPEDYQIKYKSDSKLWEQCYQVGRNCLVSCLWTN</sequence>
<dbReference type="Pfam" id="PF06114">
    <property type="entry name" value="Peptidase_M78"/>
    <property type="match status" value="1"/>
</dbReference>
<gene>
    <name evidence="2" type="ORF">BC343_15075</name>
</gene>
<reference evidence="2 3" key="1">
    <citation type="submission" date="2016-07" db="EMBL/GenBank/DDBJ databases">
        <title>Genomic analysis of zinc-resistant bacterium Mucilaginibacter pedocola TBZ30.</title>
        <authorList>
            <person name="Huang J."/>
            <person name="Tang J."/>
        </authorList>
    </citation>
    <scope>NUCLEOTIDE SEQUENCE [LARGE SCALE GENOMIC DNA]</scope>
    <source>
        <strain evidence="2 3">TBZ30</strain>
    </source>
</reference>
<dbReference type="STRING" id="1792845.BC343_15075"/>
<dbReference type="AlphaFoldDB" id="A0A1S9PA07"/>
<proteinExistence type="predicted"/>
<accession>A0A1S9PA07</accession>
<comment type="caution">
    <text evidence="2">The sequence shown here is derived from an EMBL/GenBank/DDBJ whole genome shotgun (WGS) entry which is preliminary data.</text>
</comment>
<protein>
    <recommendedName>
        <fullName evidence="1">IrrE N-terminal-like domain-containing protein</fullName>
    </recommendedName>
</protein>
<evidence type="ECO:0000313" key="3">
    <source>
        <dbReference type="Proteomes" id="UP000189739"/>
    </source>
</evidence>
<dbReference type="Proteomes" id="UP000189739">
    <property type="component" value="Unassembled WGS sequence"/>
</dbReference>
<feature type="domain" description="IrrE N-terminal-like" evidence="1">
    <location>
        <begin position="34"/>
        <end position="154"/>
    </location>
</feature>
<dbReference type="EMBL" id="MBTF01000036">
    <property type="protein sequence ID" value="OOQ57418.1"/>
    <property type="molecule type" value="Genomic_DNA"/>
</dbReference>
<evidence type="ECO:0000259" key="1">
    <source>
        <dbReference type="Pfam" id="PF06114"/>
    </source>
</evidence>
<dbReference type="OrthoDB" id="9794834at2"/>
<dbReference type="Gene3D" id="1.10.10.2910">
    <property type="match status" value="1"/>
</dbReference>
<dbReference type="RefSeq" id="WP_078350714.1">
    <property type="nucleotide sequence ID" value="NZ_MBTF01000036.1"/>
</dbReference>
<keyword evidence="3" id="KW-1185">Reference proteome</keyword>
<dbReference type="PANTHER" id="PTHR43236">
    <property type="entry name" value="ANTITOXIN HIGA1"/>
    <property type="match status" value="1"/>
</dbReference>